<feature type="compositionally biased region" description="Polar residues" evidence="1">
    <location>
        <begin position="35"/>
        <end position="68"/>
    </location>
</feature>
<organism evidence="2">
    <name type="scientific">hydrothermal vent metagenome</name>
    <dbReference type="NCBI Taxonomy" id="652676"/>
    <lineage>
        <taxon>unclassified sequences</taxon>
        <taxon>metagenomes</taxon>
        <taxon>ecological metagenomes</taxon>
    </lineage>
</organism>
<evidence type="ECO:0000256" key="1">
    <source>
        <dbReference type="SAM" id="MobiDB-lite"/>
    </source>
</evidence>
<feature type="region of interest" description="Disordered" evidence="1">
    <location>
        <begin position="18"/>
        <end position="69"/>
    </location>
</feature>
<sequence>MKHLIILSLLITLSSHAQEGQGQQQKEVKSQNQKRPSWSQGLPERQSSMTPSASMNKFKVNQQSSNTAVDDRSLEMAELPSIGINLVATKPVIELGIESVQPIANSRREAFDQYHNNDKEGIVIAAVDPLVAEYKWTPIKTTPINVPENFDENKTLKLNIHINPKGEVTRVTVADTAIPRKVFKNVEQSILKWKFQAPSEVGITENISKTFSIDIKTDA</sequence>
<gene>
    <name evidence="2" type="ORF">MNBD_GAMMA02-154</name>
</gene>
<dbReference type="AlphaFoldDB" id="A0A3B0VSK6"/>
<feature type="compositionally biased region" description="Low complexity" evidence="1">
    <location>
        <begin position="18"/>
        <end position="34"/>
    </location>
</feature>
<dbReference type="EMBL" id="UOFA01000297">
    <property type="protein sequence ID" value="VAW46658.1"/>
    <property type="molecule type" value="Genomic_DNA"/>
</dbReference>
<proteinExistence type="predicted"/>
<evidence type="ECO:0000313" key="2">
    <source>
        <dbReference type="EMBL" id="VAW46658.1"/>
    </source>
</evidence>
<reference evidence="2" key="1">
    <citation type="submission" date="2018-06" db="EMBL/GenBank/DDBJ databases">
        <authorList>
            <person name="Zhirakovskaya E."/>
        </authorList>
    </citation>
    <scope>NUCLEOTIDE SEQUENCE</scope>
</reference>
<evidence type="ECO:0008006" key="3">
    <source>
        <dbReference type="Google" id="ProtNLM"/>
    </source>
</evidence>
<accession>A0A3B0VSK6</accession>
<name>A0A3B0VSK6_9ZZZZ</name>
<protein>
    <recommendedName>
        <fullName evidence="3">TonB C-terminal domain-containing protein</fullName>
    </recommendedName>
</protein>